<dbReference type="AlphaFoldDB" id="A0A1A7QMC0"/>
<dbReference type="RefSeq" id="WP_066438770.1">
    <property type="nucleotide sequence ID" value="NZ_QLLQ01000022.1"/>
</dbReference>
<comment type="caution">
    <text evidence="1">The sequence shown here is derived from an EMBL/GenBank/DDBJ whole genome shotgun (WGS) entry which is preliminary data.</text>
</comment>
<dbReference type="Gene3D" id="3.10.450.620">
    <property type="entry name" value="JHP933, nucleotidyltransferase-like core domain"/>
    <property type="match status" value="1"/>
</dbReference>
<dbReference type="GO" id="GO:0016740">
    <property type="term" value="F:transferase activity"/>
    <property type="evidence" value="ECO:0007669"/>
    <property type="project" value="UniProtKB-KW"/>
</dbReference>
<dbReference type="InterPro" id="IPR014942">
    <property type="entry name" value="AbiEii"/>
</dbReference>
<proteinExistence type="predicted"/>
<dbReference type="OrthoDB" id="42373at2"/>
<name>A0A1A7QMC0_9FLAO</name>
<dbReference type="Pfam" id="PF08843">
    <property type="entry name" value="AbiEii"/>
    <property type="match status" value="1"/>
</dbReference>
<sequence>MIEPTTYHPDWIHEVKRRLGKKYDAKLIEKVIYALIFLEQLKLNGLEFIFKGGTALLLATKEPKRFSIDIDIITEQTQSEIETILKKISKNSAFTHWEDDNNRKHTPDAPIGHFKMYYTSVVDGNVEPILLDVLYTPNPYPELMEIPIEHDWIKTAGKITTVQMPTFDAILGDKLTAFAPKTTGILFSKNRPVEIIKQLFDVAFLMDNITDLKVVQNSYNKVVEEEIKFRKLKVSAHQVLEDTQEACFVLSTRDGNSEEFKQLQLGVSNFTNFTISRFNLEEAITAASKAAYLAEVLKNETLTKLEIFKNPSQVKDWMIENQQFNKLNKLKKSNPEAFFYWYIVVSIFVKNNLVFSSQEIKAFIVAVGYYKYRKEKFLNEEAMLQIKEKLDSNISFKSFNDIELSSIKDIIDENIEHITKVDYEGLSQDFLISRKQEILEPLFEIRKRILNFRNTQNV</sequence>
<gene>
    <name evidence="1" type="ORF">LX77_03549</name>
</gene>
<evidence type="ECO:0000313" key="2">
    <source>
        <dbReference type="Proteomes" id="UP000248987"/>
    </source>
</evidence>
<organism evidence="1 2">
    <name type="scientific">Gelidibacter algens</name>
    <dbReference type="NCBI Taxonomy" id="49280"/>
    <lineage>
        <taxon>Bacteria</taxon>
        <taxon>Pseudomonadati</taxon>
        <taxon>Bacteroidota</taxon>
        <taxon>Flavobacteriia</taxon>
        <taxon>Flavobacteriales</taxon>
        <taxon>Flavobacteriaceae</taxon>
        <taxon>Gelidibacter</taxon>
    </lineage>
</organism>
<reference evidence="1 2" key="1">
    <citation type="submission" date="2018-06" db="EMBL/GenBank/DDBJ databases">
        <title>Genomic Encyclopedia of Archaeal and Bacterial Type Strains, Phase II (KMG-II): from individual species to whole genera.</title>
        <authorList>
            <person name="Goeker M."/>
        </authorList>
    </citation>
    <scope>NUCLEOTIDE SEQUENCE [LARGE SCALE GENOMIC DNA]</scope>
    <source>
        <strain evidence="1 2">DSM 12408</strain>
    </source>
</reference>
<keyword evidence="2" id="KW-1185">Reference proteome</keyword>
<keyword evidence="1" id="KW-0808">Transferase</keyword>
<evidence type="ECO:0000313" key="1">
    <source>
        <dbReference type="EMBL" id="RAJ19190.1"/>
    </source>
</evidence>
<dbReference type="Proteomes" id="UP000248987">
    <property type="component" value="Unassembled WGS sequence"/>
</dbReference>
<dbReference type="STRING" id="49280.A9996_18395"/>
<dbReference type="EMBL" id="QLLQ01000022">
    <property type="protein sequence ID" value="RAJ19190.1"/>
    <property type="molecule type" value="Genomic_DNA"/>
</dbReference>
<protein>
    <submittedName>
        <fullName evidence="1">Nucleotidyltransferase AbiEii toxin of type IV toxin-antitoxin system</fullName>
    </submittedName>
</protein>
<accession>A0A1A7QMC0</accession>